<keyword evidence="2" id="KW-1133">Transmembrane helix</keyword>
<evidence type="ECO:0000259" key="3">
    <source>
        <dbReference type="Pfam" id="PF03713"/>
    </source>
</evidence>
<keyword evidence="2" id="KW-0812">Transmembrane</keyword>
<dbReference type="PANTHER" id="PTHR36933:SF1">
    <property type="entry name" value="SLL0788 PROTEIN"/>
    <property type="match status" value="1"/>
</dbReference>
<protein>
    <submittedName>
        <fullName evidence="4">DUF305 domain-containing protein</fullName>
    </submittedName>
</protein>
<dbReference type="InterPro" id="IPR005183">
    <property type="entry name" value="DUF305_CopM-like"/>
</dbReference>
<dbReference type="PANTHER" id="PTHR36933">
    <property type="entry name" value="SLL0788 PROTEIN"/>
    <property type="match status" value="1"/>
</dbReference>
<organism evidence="4 5">
    <name type="scientific">Plantactinospora sonchi</name>
    <dbReference type="NCBI Taxonomy" id="1544735"/>
    <lineage>
        <taxon>Bacteria</taxon>
        <taxon>Bacillati</taxon>
        <taxon>Actinomycetota</taxon>
        <taxon>Actinomycetes</taxon>
        <taxon>Micromonosporales</taxon>
        <taxon>Micromonosporaceae</taxon>
        <taxon>Plantactinospora</taxon>
    </lineage>
</organism>
<accession>A0ABU7RMF6</accession>
<keyword evidence="2" id="KW-0472">Membrane</keyword>
<dbReference type="EMBL" id="JAZGQK010000003">
    <property type="protein sequence ID" value="MEE6257685.1"/>
    <property type="molecule type" value="Genomic_DNA"/>
</dbReference>
<evidence type="ECO:0000313" key="4">
    <source>
        <dbReference type="EMBL" id="MEE6257685.1"/>
    </source>
</evidence>
<dbReference type="InterPro" id="IPR012347">
    <property type="entry name" value="Ferritin-like"/>
</dbReference>
<sequence length="252" mass="26019">MTSRSETVTAGPEELTSDAATTAGPAGTPTGEPSTGGPSVGGPGAGAVAEGPGRRGPGTGLLALGVVLGLVLGLAAGLLAPTLFRPGDDSPEAGFARDMSTHHAQAVEMSILAHEKATDPDVRTLAADIALTQQAQIGTMQTWLKTWGLNPTGSQPRMAWMPDLAGSVKNGLMPGMATDAERTELRAATGRDFDVRFLRLMLNHHLGGIHMAEGILDLSDDDQVTTLAQSMVNGQKKEIELIQALLSKLGAR</sequence>
<feature type="domain" description="DUF305" evidence="3">
    <location>
        <begin position="92"/>
        <end position="246"/>
    </location>
</feature>
<feature type="transmembrane region" description="Helical" evidence="2">
    <location>
        <begin position="61"/>
        <end position="84"/>
    </location>
</feature>
<name>A0ABU7RMF6_9ACTN</name>
<comment type="caution">
    <text evidence="4">The sequence shown here is derived from an EMBL/GenBank/DDBJ whole genome shotgun (WGS) entry which is preliminary data.</text>
</comment>
<keyword evidence="5" id="KW-1185">Reference proteome</keyword>
<evidence type="ECO:0000313" key="5">
    <source>
        <dbReference type="Proteomes" id="UP001332243"/>
    </source>
</evidence>
<dbReference type="Gene3D" id="1.20.1260.10">
    <property type="match status" value="1"/>
</dbReference>
<feature type="region of interest" description="Disordered" evidence="1">
    <location>
        <begin position="1"/>
        <end position="53"/>
    </location>
</feature>
<dbReference type="Pfam" id="PF03713">
    <property type="entry name" value="DUF305"/>
    <property type="match status" value="1"/>
</dbReference>
<feature type="compositionally biased region" description="Low complexity" evidence="1">
    <location>
        <begin position="19"/>
        <end position="37"/>
    </location>
</feature>
<gene>
    <name evidence="4" type="ORF">V1633_04165</name>
</gene>
<proteinExistence type="predicted"/>
<dbReference type="Proteomes" id="UP001332243">
    <property type="component" value="Unassembled WGS sequence"/>
</dbReference>
<evidence type="ECO:0000256" key="1">
    <source>
        <dbReference type="SAM" id="MobiDB-lite"/>
    </source>
</evidence>
<evidence type="ECO:0000256" key="2">
    <source>
        <dbReference type="SAM" id="Phobius"/>
    </source>
</evidence>
<reference evidence="4 5" key="1">
    <citation type="submission" date="2024-01" db="EMBL/GenBank/DDBJ databases">
        <title>Genome insights into Plantactinospora sonchi sp. nov.</title>
        <authorList>
            <person name="Wang L."/>
        </authorList>
    </citation>
    <scope>NUCLEOTIDE SEQUENCE [LARGE SCALE GENOMIC DNA]</scope>
    <source>
        <strain evidence="4 5">NEAU-QY2</strain>
    </source>
</reference>